<dbReference type="Proteomes" id="UP001060215">
    <property type="component" value="Chromosome 1"/>
</dbReference>
<protein>
    <submittedName>
        <fullName evidence="1">Intracellular ribonuclease LX</fullName>
    </submittedName>
</protein>
<evidence type="ECO:0000313" key="1">
    <source>
        <dbReference type="EMBL" id="KAI8032328.1"/>
    </source>
</evidence>
<accession>A0ACC0J3K4</accession>
<comment type="caution">
    <text evidence="1">The sequence shown here is derived from an EMBL/GenBank/DDBJ whole genome shotgun (WGS) entry which is preliminary data.</text>
</comment>
<proteinExistence type="predicted"/>
<sequence>MAWLAGNENKRSKRSSCLLSSWPISAFERFAPSLVLALVVGLGAAISSAADLIEEEAIDAFGRLFGYKHRSCLGVDPRSADFFYLVLQWPGSYCGGKQGCCYPKTGKPAKDFTIAGLWPCNLDATIPEFCNFHGHFNLAKTKETGIQPNGATYDAAMGVEEGIRKAVGYMPGLWCNEDKSGKPQLYQVVLCSNVGATKIIDCPGIPMKAKCAPYIKFPSF</sequence>
<keyword evidence="2" id="KW-1185">Reference proteome</keyword>
<reference evidence="1 2" key="1">
    <citation type="journal article" date="2022" name="Plant J.">
        <title>Chromosome-level genome of Camellia lanceoleosa provides a valuable resource for understanding genome evolution and self-incompatibility.</title>
        <authorList>
            <person name="Gong W."/>
            <person name="Xiao S."/>
            <person name="Wang L."/>
            <person name="Liao Z."/>
            <person name="Chang Y."/>
            <person name="Mo W."/>
            <person name="Hu G."/>
            <person name="Li W."/>
            <person name="Zhao G."/>
            <person name="Zhu H."/>
            <person name="Hu X."/>
            <person name="Ji K."/>
            <person name="Xiang X."/>
            <person name="Song Q."/>
            <person name="Yuan D."/>
            <person name="Jin S."/>
            <person name="Zhang L."/>
        </authorList>
    </citation>
    <scope>NUCLEOTIDE SEQUENCE [LARGE SCALE GENOMIC DNA]</scope>
    <source>
        <strain evidence="1">SQ_2022a</strain>
    </source>
</reference>
<organism evidence="1 2">
    <name type="scientific">Camellia lanceoleosa</name>
    <dbReference type="NCBI Taxonomy" id="1840588"/>
    <lineage>
        <taxon>Eukaryota</taxon>
        <taxon>Viridiplantae</taxon>
        <taxon>Streptophyta</taxon>
        <taxon>Embryophyta</taxon>
        <taxon>Tracheophyta</taxon>
        <taxon>Spermatophyta</taxon>
        <taxon>Magnoliopsida</taxon>
        <taxon>eudicotyledons</taxon>
        <taxon>Gunneridae</taxon>
        <taxon>Pentapetalae</taxon>
        <taxon>asterids</taxon>
        <taxon>Ericales</taxon>
        <taxon>Theaceae</taxon>
        <taxon>Camellia</taxon>
    </lineage>
</organism>
<name>A0ACC0J3K4_9ERIC</name>
<evidence type="ECO:0000313" key="2">
    <source>
        <dbReference type="Proteomes" id="UP001060215"/>
    </source>
</evidence>
<gene>
    <name evidence="1" type="ORF">LOK49_LG01G03769</name>
</gene>
<dbReference type="EMBL" id="CM045758">
    <property type="protein sequence ID" value="KAI8032328.1"/>
    <property type="molecule type" value="Genomic_DNA"/>
</dbReference>